<feature type="transmembrane region" description="Helical" evidence="5">
    <location>
        <begin position="183"/>
        <end position="200"/>
    </location>
</feature>
<dbReference type="OrthoDB" id="9990796at2759"/>
<evidence type="ECO:0000256" key="4">
    <source>
        <dbReference type="ARBA" id="ARBA00026097"/>
    </source>
</evidence>
<keyword evidence="3" id="KW-0560">Oxidoreductase</keyword>
<organism evidence="7 8">
    <name type="scientific">Chlamydomonas eustigma</name>
    <dbReference type="NCBI Taxonomy" id="1157962"/>
    <lineage>
        <taxon>Eukaryota</taxon>
        <taxon>Viridiplantae</taxon>
        <taxon>Chlorophyta</taxon>
        <taxon>core chlorophytes</taxon>
        <taxon>Chlorophyceae</taxon>
        <taxon>CS clade</taxon>
        <taxon>Chlamydomonadales</taxon>
        <taxon>Chlamydomonadaceae</taxon>
        <taxon>Chlamydomonas</taxon>
    </lineage>
</organism>
<evidence type="ECO:0000256" key="3">
    <source>
        <dbReference type="ARBA" id="ARBA00023002"/>
    </source>
</evidence>
<dbReference type="GO" id="GO:0016119">
    <property type="term" value="P:carotene metabolic process"/>
    <property type="evidence" value="ECO:0007669"/>
    <property type="project" value="TreeGrafter"/>
</dbReference>
<dbReference type="EC" id="1.14.15.24" evidence="4"/>
<dbReference type="Proteomes" id="UP000232323">
    <property type="component" value="Unassembled WGS sequence"/>
</dbReference>
<gene>
    <name evidence="7" type="ORF">CEUSTIGMA_g449.t1</name>
</gene>
<keyword evidence="5" id="KW-1133">Transmembrane helix</keyword>
<comment type="caution">
    <text evidence="7">The sequence shown here is derived from an EMBL/GenBank/DDBJ whole genome shotgun (WGS) entry which is preliminary data.</text>
</comment>
<dbReference type="InterPro" id="IPR045019">
    <property type="entry name" value="BETA-OHASE-like"/>
</dbReference>
<keyword evidence="8" id="KW-1185">Reference proteome</keyword>
<reference evidence="7 8" key="1">
    <citation type="submission" date="2017-08" db="EMBL/GenBank/DDBJ databases">
        <title>Acidophilic green algal genome provides insights into adaptation to an acidic environment.</title>
        <authorList>
            <person name="Hirooka S."/>
            <person name="Hirose Y."/>
            <person name="Kanesaki Y."/>
            <person name="Higuchi S."/>
            <person name="Fujiwara T."/>
            <person name="Onuma R."/>
            <person name="Era A."/>
            <person name="Ohbayashi R."/>
            <person name="Uzuka A."/>
            <person name="Nozaki H."/>
            <person name="Yoshikawa H."/>
            <person name="Miyagishima S.Y."/>
        </authorList>
    </citation>
    <scope>NUCLEOTIDE SEQUENCE [LARGE SCALE GENOMIC DNA]</scope>
    <source>
        <strain evidence="7 8">NIES-2499</strain>
    </source>
</reference>
<dbReference type="GO" id="GO:0016123">
    <property type="term" value="P:xanthophyll biosynthetic process"/>
    <property type="evidence" value="ECO:0007669"/>
    <property type="project" value="TreeGrafter"/>
</dbReference>
<evidence type="ECO:0000313" key="8">
    <source>
        <dbReference type="Proteomes" id="UP000232323"/>
    </source>
</evidence>
<dbReference type="PANTHER" id="PTHR31899:SF9">
    <property type="entry name" value="BETA-CAROTENE 3-HYDROXYLASE 1, CHLOROPLASTIC"/>
    <property type="match status" value="1"/>
</dbReference>
<dbReference type="AlphaFoldDB" id="A0A250WQ83"/>
<feature type="transmembrane region" description="Helical" evidence="5">
    <location>
        <begin position="91"/>
        <end position="114"/>
    </location>
</feature>
<sequence>MCLNSPVFRKSTSSLRQSFNSTKRTAKTALVTKAAKSDIKAGVNRDVTCHVLQVEKVDQHVNVNPMQIEPEVLEADRALEERRVARKREQLTYQIAAIAATMGVTALAVVATYLRFEWHLEEDGDIPWLEVAATLTLVAGGVFGMEMWARYAHKALWHDYEPGWKLHKSHHEPRTGPFEDNDIFAVVNGVPAMFLCLYGFLTPGVTGGLCFGGGLGITLFGIMYMFVHDGLVHRRFPVGPLAQMPQMKRIAVAHQLHHAEKFGGAPWGMFLGPQELESIPGATEELDRLVSELDWSKRS</sequence>
<dbReference type="STRING" id="1157962.A0A250WQ83"/>
<evidence type="ECO:0000256" key="2">
    <source>
        <dbReference type="ARBA" id="ARBA00022746"/>
    </source>
</evidence>
<dbReference type="GO" id="GO:0005506">
    <property type="term" value="F:iron ion binding"/>
    <property type="evidence" value="ECO:0007669"/>
    <property type="project" value="InterPro"/>
</dbReference>
<evidence type="ECO:0000256" key="5">
    <source>
        <dbReference type="SAM" id="Phobius"/>
    </source>
</evidence>
<evidence type="ECO:0000259" key="6">
    <source>
        <dbReference type="Pfam" id="PF04116"/>
    </source>
</evidence>
<proteinExistence type="inferred from homology"/>
<accession>A0A250WQ83</accession>
<keyword evidence="2" id="KW-0125">Carotenoid biosynthesis</keyword>
<comment type="similarity">
    <text evidence="1">Belongs to the sterol desaturase family.</text>
</comment>
<feature type="transmembrane region" description="Helical" evidence="5">
    <location>
        <begin position="126"/>
        <end position="145"/>
    </location>
</feature>
<dbReference type="GO" id="GO:0010291">
    <property type="term" value="F:beta-carotene 3-hydroxylase activity"/>
    <property type="evidence" value="ECO:0007669"/>
    <property type="project" value="UniProtKB-EC"/>
</dbReference>
<dbReference type="InterPro" id="IPR006694">
    <property type="entry name" value="Fatty_acid_hydroxylase"/>
</dbReference>
<dbReference type="EMBL" id="BEGY01000002">
    <property type="protein sequence ID" value="GAX72997.1"/>
    <property type="molecule type" value="Genomic_DNA"/>
</dbReference>
<keyword evidence="5" id="KW-0472">Membrane</keyword>
<feature type="domain" description="Fatty acid hydroxylase" evidence="6">
    <location>
        <begin position="140"/>
        <end position="261"/>
    </location>
</feature>
<keyword evidence="5" id="KW-0812">Transmembrane</keyword>
<evidence type="ECO:0000313" key="7">
    <source>
        <dbReference type="EMBL" id="GAX72997.1"/>
    </source>
</evidence>
<protein>
    <recommendedName>
        <fullName evidence="4">beta-carotene 3-hydroxylase</fullName>
        <ecNumber evidence="4">1.14.15.24</ecNumber>
    </recommendedName>
</protein>
<dbReference type="GO" id="GO:0009507">
    <property type="term" value="C:chloroplast"/>
    <property type="evidence" value="ECO:0007669"/>
    <property type="project" value="TreeGrafter"/>
</dbReference>
<feature type="transmembrane region" description="Helical" evidence="5">
    <location>
        <begin position="206"/>
        <end position="227"/>
    </location>
</feature>
<name>A0A250WQ83_9CHLO</name>
<dbReference type="Pfam" id="PF04116">
    <property type="entry name" value="FA_hydroxylase"/>
    <property type="match status" value="1"/>
</dbReference>
<dbReference type="PANTHER" id="PTHR31899">
    <property type="entry name" value="BETA-CAROTENE 3-HYDROXYLASE 1, CHLOROPLASTIC"/>
    <property type="match status" value="1"/>
</dbReference>
<evidence type="ECO:0000256" key="1">
    <source>
        <dbReference type="ARBA" id="ARBA00009324"/>
    </source>
</evidence>